<evidence type="ECO:0000256" key="3">
    <source>
        <dbReference type="ARBA" id="ARBA00023125"/>
    </source>
</evidence>
<dbReference type="PANTHER" id="PTHR30385">
    <property type="entry name" value="SIGMA FACTOR F FLAGELLAR"/>
    <property type="match status" value="1"/>
</dbReference>
<dbReference type="RefSeq" id="WP_078606356.1">
    <property type="nucleotide sequence ID" value="NZ_MPZV01000006.1"/>
</dbReference>
<evidence type="ECO:0000256" key="4">
    <source>
        <dbReference type="ARBA" id="ARBA00023163"/>
    </source>
</evidence>
<keyword evidence="2" id="KW-0731">Sigma factor</keyword>
<keyword evidence="7" id="KW-1185">Reference proteome</keyword>
<protein>
    <recommendedName>
        <fullName evidence="5">RNA polymerase sigma-70 region 2 domain-containing protein</fullName>
    </recommendedName>
</protein>
<dbReference type="Proteomes" id="UP000190787">
    <property type="component" value="Unassembled WGS sequence"/>
</dbReference>
<evidence type="ECO:0000256" key="1">
    <source>
        <dbReference type="ARBA" id="ARBA00023015"/>
    </source>
</evidence>
<dbReference type="Pfam" id="PF04542">
    <property type="entry name" value="Sigma70_r2"/>
    <property type="match status" value="1"/>
</dbReference>
<dbReference type="NCBIfam" id="TIGR02937">
    <property type="entry name" value="sigma70-ECF"/>
    <property type="match status" value="1"/>
</dbReference>
<evidence type="ECO:0000313" key="7">
    <source>
        <dbReference type="Proteomes" id="UP000190787"/>
    </source>
</evidence>
<accession>A0ABX3MSX2</accession>
<evidence type="ECO:0000313" key="6">
    <source>
        <dbReference type="EMBL" id="OOY22501.1"/>
    </source>
</evidence>
<feature type="domain" description="RNA polymerase sigma-70 region 2" evidence="5">
    <location>
        <begin position="26"/>
        <end position="92"/>
    </location>
</feature>
<dbReference type="EMBL" id="MPZV01000006">
    <property type="protein sequence ID" value="OOY22501.1"/>
    <property type="molecule type" value="Genomic_DNA"/>
</dbReference>
<evidence type="ECO:0000259" key="5">
    <source>
        <dbReference type="Pfam" id="PF04542"/>
    </source>
</evidence>
<gene>
    <name evidence="6" type="ORF">BMI91_19660</name>
</gene>
<keyword evidence="3" id="KW-0238">DNA-binding</keyword>
<dbReference type="SUPFAM" id="SSF88946">
    <property type="entry name" value="Sigma2 domain of RNA polymerase sigma factors"/>
    <property type="match status" value="1"/>
</dbReference>
<organism evidence="6 7">
    <name type="scientific">Thioclava sediminum</name>
    <dbReference type="NCBI Taxonomy" id="1915319"/>
    <lineage>
        <taxon>Bacteria</taxon>
        <taxon>Pseudomonadati</taxon>
        <taxon>Pseudomonadota</taxon>
        <taxon>Alphaproteobacteria</taxon>
        <taxon>Rhodobacterales</taxon>
        <taxon>Paracoccaceae</taxon>
        <taxon>Thioclava</taxon>
    </lineage>
</organism>
<dbReference type="InterPro" id="IPR007627">
    <property type="entry name" value="RNA_pol_sigma70_r2"/>
</dbReference>
<reference evidence="6 7" key="1">
    <citation type="submission" date="2016-11" db="EMBL/GenBank/DDBJ databases">
        <title>A multilocus sequence analysis scheme for characterization of bacteria in the genus Thioclava.</title>
        <authorList>
            <person name="Liu Y."/>
            <person name="Shao Z."/>
        </authorList>
    </citation>
    <scope>NUCLEOTIDE SEQUENCE [LARGE SCALE GENOMIC DNA]</scope>
    <source>
        <strain evidence="6 7">TAW-CT134</strain>
    </source>
</reference>
<evidence type="ECO:0000256" key="2">
    <source>
        <dbReference type="ARBA" id="ARBA00023082"/>
    </source>
</evidence>
<keyword evidence="4" id="KW-0804">Transcription</keyword>
<dbReference type="Gene3D" id="1.10.1740.10">
    <property type="match status" value="1"/>
</dbReference>
<name>A0ABX3MSX2_9RHOB</name>
<dbReference type="InterPro" id="IPR014284">
    <property type="entry name" value="RNA_pol_sigma-70_dom"/>
</dbReference>
<dbReference type="InterPro" id="IPR013325">
    <property type="entry name" value="RNA_pol_sigma_r2"/>
</dbReference>
<proteinExistence type="predicted"/>
<sequence length="251" mass="28040">MRPENFQTELWRQWTENGSEHARIALIESVEPMIKKMAGQFKQSGISVEDLKGAGMIGILEAIERFKPEQGKFSALVFFLARNEMFELMRSSSTPASMAKSRPDRNMRYRLGAIVSRLEGEGYSRSAALNAAAAELGITGADVSAAYTLSRSPASDIQDEEHRIGVDAVSVEDVHQASLRGLVEELLVDLPAIDQALMRQTIMSEDTVSLTALSKQMEISHQYLSSRRRNCLELLRKELKARGHSLDELIW</sequence>
<keyword evidence="1" id="KW-0805">Transcription regulation</keyword>
<comment type="caution">
    <text evidence="6">The sequence shown here is derived from an EMBL/GenBank/DDBJ whole genome shotgun (WGS) entry which is preliminary data.</text>
</comment>